<evidence type="ECO:0000313" key="1">
    <source>
        <dbReference type="EMBL" id="KAF6168011.1"/>
    </source>
</evidence>
<organism evidence="1 2">
    <name type="scientific">Kingdonia uniflora</name>
    <dbReference type="NCBI Taxonomy" id="39325"/>
    <lineage>
        <taxon>Eukaryota</taxon>
        <taxon>Viridiplantae</taxon>
        <taxon>Streptophyta</taxon>
        <taxon>Embryophyta</taxon>
        <taxon>Tracheophyta</taxon>
        <taxon>Spermatophyta</taxon>
        <taxon>Magnoliopsida</taxon>
        <taxon>Ranunculales</taxon>
        <taxon>Circaeasteraceae</taxon>
        <taxon>Kingdonia</taxon>
    </lineage>
</organism>
<dbReference type="OrthoDB" id="515401at2759"/>
<sequence>MSDEIDHMSFLIKNPSSKAMEEESEDSSLTLDYKLNTINEAHSSSDSLPVHIDRKGVGFSCVGIIKITNPLGQGMQEKTNSDNACNERLQVLRIHNSPLTSLNLKHVMKNLTHEEQQLLMKYLPSNDIARIHVSLTSMFDIL</sequence>
<gene>
    <name evidence="1" type="ORF">GIB67_020120</name>
</gene>
<dbReference type="Proteomes" id="UP000541444">
    <property type="component" value="Unassembled WGS sequence"/>
</dbReference>
<accession>A0A7J7NL81</accession>
<evidence type="ECO:0000313" key="2">
    <source>
        <dbReference type="Proteomes" id="UP000541444"/>
    </source>
</evidence>
<name>A0A7J7NL81_9MAGN</name>
<proteinExistence type="predicted"/>
<dbReference type="EMBL" id="JACGCM010000706">
    <property type="protein sequence ID" value="KAF6168011.1"/>
    <property type="molecule type" value="Genomic_DNA"/>
</dbReference>
<keyword evidence="2" id="KW-1185">Reference proteome</keyword>
<protein>
    <submittedName>
        <fullName evidence="1">Uncharacterized protein</fullName>
    </submittedName>
</protein>
<comment type="caution">
    <text evidence="1">The sequence shown here is derived from an EMBL/GenBank/DDBJ whole genome shotgun (WGS) entry which is preliminary data.</text>
</comment>
<reference evidence="1 2" key="1">
    <citation type="journal article" date="2020" name="IScience">
        <title>Genome Sequencing of the Endangered Kingdonia uniflora (Circaeasteraceae, Ranunculales) Reveals Potential Mechanisms of Evolutionary Specialization.</title>
        <authorList>
            <person name="Sun Y."/>
            <person name="Deng T."/>
            <person name="Zhang A."/>
            <person name="Moore M.J."/>
            <person name="Landis J.B."/>
            <person name="Lin N."/>
            <person name="Zhang H."/>
            <person name="Zhang X."/>
            <person name="Huang J."/>
            <person name="Zhang X."/>
            <person name="Sun H."/>
            <person name="Wang H."/>
        </authorList>
    </citation>
    <scope>NUCLEOTIDE SEQUENCE [LARGE SCALE GENOMIC DNA]</scope>
    <source>
        <strain evidence="1">TB1705</strain>
        <tissue evidence="1">Leaf</tissue>
    </source>
</reference>
<dbReference type="AlphaFoldDB" id="A0A7J7NL81"/>